<evidence type="ECO:0000313" key="2">
    <source>
        <dbReference type="Proteomes" id="UP001333110"/>
    </source>
</evidence>
<evidence type="ECO:0000313" key="1">
    <source>
        <dbReference type="EMBL" id="KAK4826815.1"/>
    </source>
</evidence>
<dbReference type="EMBL" id="JAUNZN010000002">
    <property type="protein sequence ID" value="KAK4826815.1"/>
    <property type="molecule type" value="Genomic_DNA"/>
</dbReference>
<protein>
    <submittedName>
        <fullName evidence="1">Uncharacterized protein</fullName>
    </submittedName>
</protein>
<reference evidence="1 2" key="1">
    <citation type="journal article" date="2023" name="J. Hered.">
        <title>Chromosome-level genome of the wood stork (Mycteria americana) provides insight into avian chromosome evolution.</title>
        <authorList>
            <person name="Flamio R. Jr."/>
            <person name="Ramstad K.M."/>
        </authorList>
    </citation>
    <scope>NUCLEOTIDE SEQUENCE [LARGE SCALE GENOMIC DNA]</scope>
    <source>
        <strain evidence="1">JAX WOST 10</strain>
    </source>
</reference>
<proteinExistence type="predicted"/>
<dbReference type="Proteomes" id="UP001333110">
    <property type="component" value="Unassembled WGS sequence"/>
</dbReference>
<organism evidence="1 2">
    <name type="scientific">Mycteria americana</name>
    <name type="common">Wood stork</name>
    <dbReference type="NCBI Taxonomy" id="33587"/>
    <lineage>
        <taxon>Eukaryota</taxon>
        <taxon>Metazoa</taxon>
        <taxon>Chordata</taxon>
        <taxon>Craniata</taxon>
        <taxon>Vertebrata</taxon>
        <taxon>Euteleostomi</taxon>
        <taxon>Archelosauria</taxon>
        <taxon>Archosauria</taxon>
        <taxon>Dinosauria</taxon>
        <taxon>Saurischia</taxon>
        <taxon>Theropoda</taxon>
        <taxon>Coelurosauria</taxon>
        <taxon>Aves</taxon>
        <taxon>Neognathae</taxon>
        <taxon>Neoaves</taxon>
        <taxon>Aequornithes</taxon>
        <taxon>Ciconiiformes</taxon>
        <taxon>Ciconiidae</taxon>
        <taxon>Mycteria</taxon>
    </lineage>
</organism>
<accession>A0AAN7NIU7</accession>
<keyword evidence="2" id="KW-1185">Reference proteome</keyword>
<gene>
    <name evidence="1" type="ORF">QYF61_011623</name>
</gene>
<name>A0AAN7NIU7_MYCAM</name>
<dbReference type="AlphaFoldDB" id="A0AAN7NIU7"/>
<comment type="caution">
    <text evidence="1">The sequence shown here is derived from an EMBL/GenBank/DDBJ whole genome shotgun (WGS) entry which is preliminary data.</text>
</comment>
<sequence>MRGEDIGERWKQQSPFCPVVDIIATSITSCSWVRTQAGVAGSVWGFALGRCMKLGPLKVIQSNSPAMGRDIFN</sequence>